<sequence>MLTYKLFLISNLISGFFLVLFALKISNFRASAWFFYLLGNIRYIIVASAFQYNQIGMVNVFGVVSDIGFYLVLNIIAFILYVKVDYKPKQSSWLFLVGVLIASSFIFLLYNYFMHPMALSFMWSNMRIGVIFVLIDMASLVLFMFKRLEGFLLFAFGCFSDFYYSALVNHNIFNGVYMGVTAISMCFTIAIMFIMTRAYIKHLDIKMTNDE</sequence>
<feature type="transmembrane region" description="Helical" evidence="1">
    <location>
        <begin position="58"/>
        <end position="81"/>
    </location>
</feature>
<organism evidence="2 3">
    <name type="scientific">Pseudofrancisella aestuarii</name>
    <dbReference type="NCBI Taxonomy" id="2670347"/>
    <lineage>
        <taxon>Bacteria</taxon>
        <taxon>Pseudomonadati</taxon>
        <taxon>Pseudomonadota</taxon>
        <taxon>Gammaproteobacteria</taxon>
        <taxon>Thiotrichales</taxon>
        <taxon>Francisellaceae</taxon>
        <taxon>Pseudofrancisella</taxon>
    </lineage>
</organism>
<feature type="transmembrane region" description="Helical" evidence="1">
    <location>
        <begin position="151"/>
        <end position="170"/>
    </location>
</feature>
<reference evidence="3" key="1">
    <citation type="journal article" date="2019" name="Int. J. Syst. Evol. Microbiol.">
        <title>The Global Catalogue of Microorganisms (GCM) 10K type strain sequencing project: providing services to taxonomists for standard genome sequencing and annotation.</title>
        <authorList>
            <consortium name="The Broad Institute Genomics Platform"/>
            <consortium name="The Broad Institute Genome Sequencing Center for Infectious Disease"/>
            <person name="Wu L."/>
            <person name="Ma J."/>
        </authorList>
    </citation>
    <scope>NUCLEOTIDE SEQUENCE [LARGE SCALE GENOMIC DNA]</scope>
    <source>
        <strain evidence="3">CGMCC 1.13718</strain>
    </source>
</reference>
<comment type="caution">
    <text evidence="2">The sequence shown here is derived from an EMBL/GenBank/DDBJ whole genome shotgun (WGS) entry which is preliminary data.</text>
</comment>
<proteinExistence type="predicted"/>
<keyword evidence="1" id="KW-0472">Membrane</keyword>
<keyword evidence="1" id="KW-1133">Transmembrane helix</keyword>
<evidence type="ECO:0000313" key="3">
    <source>
        <dbReference type="Proteomes" id="UP001595926"/>
    </source>
</evidence>
<feature type="transmembrane region" description="Helical" evidence="1">
    <location>
        <begin position="125"/>
        <end position="144"/>
    </location>
</feature>
<feature type="transmembrane region" description="Helical" evidence="1">
    <location>
        <begin position="176"/>
        <end position="200"/>
    </location>
</feature>
<evidence type="ECO:0000313" key="2">
    <source>
        <dbReference type="EMBL" id="MFC4892169.1"/>
    </source>
</evidence>
<gene>
    <name evidence="2" type="ORF">ACFPDQ_03800</name>
</gene>
<keyword evidence="1" id="KW-0812">Transmembrane</keyword>
<protein>
    <recommendedName>
        <fullName evidence="4">YhhN-like protein</fullName>
    </recommendedName>
</protein>
<accession>A0ABV9TBS3</accession>
<feature type="transmembrane region" description="Helical" evidence="1">
    <location>
        <begin position="33"/>
        <end position="52"/>
    </location>
</feature>
<feature type="transmembrane region" description="Helical" evidence="1">
    <location>
        <begin position="6"/>
        <end position="26"/>
    </location>
</feature>
<evidence type="ECO:0000256" key="1">
    <source>
        <dbReference type="SAM" id="Phobius"/>
    </source>
</evidence>
<dbReference type="RefSeq" id="WP_377654534.1">
    <property type="nucleotide sequence ID" value="NZ_JBHSJH010000001.1"/>
</dbReference>
<feature type="transmembrane region" description="Helical" evidence="1">
    <location>
        <begin position="93"/>
        <end position="113"/>
    </location>
</feature>
<dbReference type="Proteomes" id="UP001595926">
    <property type="component" value="Unassembled WGS sequence"/>
</dbReference>
<evidence type="ECO:0008006" key="4">
    <source>
        <dbReference type="Google" id="ProtNLM"/>
    </source>
</evidence>
<dbReference type="EMBL" id="JBHSJH010000001">
    <property type="protein sequence ID" value="MFC4892169.1"/>
    <property type="molecule type" value="Genomic_DNA"/>
</dbReference>
<name>A0ABV9TBS3_9GAMM</name>
<keyword evidence="3" id="KW-1185">Reference proteome</keyword>